<comment type="caution">
    <text evidence="4">The sequence shown here is derived from an EMBL/GenBank/DDBJ whole genome shotgun (WGS) entry which is preliminary data.</text>
</comment>
<protein>
    <submittedName>
        <fullName evidence="4">Iron-sulfur assembly protein</fullName>
    </submittedName>
</protein>
<dbReference type="Pfam" id="PF01458">
    <property type="entry name" value="SUFBD_core"/>
    <property type="match status" value="1"/>
</dbReference>
<feature type="domain" description="SUF system FeS cluster assembly SufBD core" evidence="2">
    <location>
        <begin position="193"/>
        <end position="428"/>
    </location>
</feature>
<dbReference type="InterPro" id="IPR037284">
    <property type="entry name" value="SUF_FeS_clus_asmbl_SufBD_sf"/>
</dbReference>
<feature type="domain" description="SUF system FeS cluster assembly SufBD N-terminal" evidence="3">
    <location>
        <begin position="25"/>
        <end position="183"/>
    </location>
</feature>
<name>A0A401IBQ5_APHSA</name>
<evidence type="ECO:0000259" key="3">
    <source>
        <dbReference type="Pfam" id="PF19295"/>
    </source>
</evidence>
<reference evidence="5" key="1">
    <citation type="submission" date="2017-05" db="EMBL/GenBank/DDBJ databases">
        <title>Physiological properties and genetic analysis related to exopolysaccharide production of fresh-water unicellular cyanobacterium Aphanothece sacrum, Suizenji Nori, that has been cultured as a food source in Japan.</title>
        <authorList>
            <person name="Kanesaki Y."/>
            <person name="Yoshikawa S."/>
            <person name="Ohki K."/>
        </authorList>
    </citation>
    <scope>NUCLEOTIDE SEQUENCE [LARGE SCALE GENOMIC DNA]</scope>
    <source>
        <strain evidence="5">FPU1</strain>
    </source>
</reference>
<evidence type="ECO:0000259" key="2">
    <source>
        <dbReference type="Pfam" id="PF01458"/>
    </source>
</evidence>
<evidence type="ECO:0000256" key="1">
    <source>
        <dbReference type="ARBA" id="ARBA00043967"/>
    </source>
</evidence>
<dbReference type="InterPro" id="IPR011542">
    <property type="entry name" value="SUF_FeS_clus_asmbl_SufD"/>
</dbReference>
<dbReference type="AlphaFoldDB" id="A0A401IBQ5"/>
<organism evidence="4 5">
    <name type="scientific">Aphanothece sacrum FPU1</name>
    <dbReference type="NCBI Taxonomy" id="1920663"/>
    <lineage>
        <taxon>Bacteria</taxon>
        <taxon>Bacillati</taxon>
        <taxon>Cyanobacteriota</taxon>
        <taxon>Cyanophyceae</taxon>
        <taxon>Oscillatoriophycideae</taxon>
        <taxon>Chroococcales</taxon>
        <taxon>Aphanothecaceae</taxon>
        <taxon>Aphanothece</taxon>
    </lineage>
</organism>
<keyword evidence="5" id="KW-1185">Reference proteome</keyword>
<dbReference type="Pfam" id="PF19295">
    <property type="entry name" value="SufBD_N"/>
    <property type="match status" value="1"/>
</dbReference>
<dbReference type="PANTHER" id="PTHR43575:SF1">
    <property type="entry name" value="PROTEIN ABCI7, CHLOROPLASTIC"/>
    <property type="match status" value="1"/>
</dbReference>
<dbReference type="InterPro" id="IPR045595">
    <property type="entry name" value="SufBD_N"/>
</dbReference>
<proteinExistence type="inferred from homology"/>
<gene>
    <name evidence="4" type="ORF">AsFPU1_0040</name>
</gene>
<evidence type="ECO:0000313" key="5">
    <source>
        <dbReference type="Proteomes" id="UP000287247"/>
    </source>
</evidence>
<dbReference type="Proteomes" id="UP000287247">
    <property type="component" value="Unassembled WGS sequence"/>
</dbReference>
<dbReference type="SUPFAM" id="SSF101960">
    <property type="entry name" value="Stabilizer of iron transporter SufD"/>
    <property type="match status" value="1"/>
</dbReference>
<comment type="similarity">
    <text evidence="1">Belongs to the iron-sulfur cluster assembly SufBD family.</text>
</comment>
<sequence length="456" mass="50821">MRIIYLNRMNNPTLDKTGSETYLDNLLQQCQANPPVIDADYLQTLRKNAVSEVQELSFPSKRDEEWRFTDISQLYELEFTAAKPATVSQQIADIFILPETQKSCLVFVNGQYVSQLSNVSALPTDIYIGNLSNLSDTQKSKVVKFLGKQEGERDAFTALNTAGIRDVAVILVNPNIIVETPIELLFIAVGSDSPSLIQPRTLVVAEKGSSLSLVEYYGRLEQCSEVIQNQPYFTNSVTEICLEDNAQINHSRIQRELADSFHIGKTAITQNQDSRYTCNEVNLGAKLSRHTLQIWQNGKQTETNLNGLTMIDGEQISDTHSAVLLNHTHGTAHQLHKCIIDGNGHGIFNGKIFVPKPAQVTNATQLNRNLLLSPKARINTKPELQITADNVKCSHGATISQLEADELFYLQSRGLNETDSRHLLIDAFAAEILEKIPLTSLRQRLTQCVVCRTLDA</sequence>
<dbReference type="PANTHER" id="PTHR43575">
    <property type="entry name" value="PROTEIN ABCI7, CHLOROPLASTIC"/>
    <property type="match status" value="1"/>
</dbReference>
<dbReference type="EMBL" id="BDQK01000001">
    <property type="protein sequence ID" value="GBF78651.1"/>
    <property type="molecule type" value="Genomic_DNA"/>
</dbReference>
<accession>A0A401IBQ5</accession>
<dbReference type="GO" id="GO:0016226">
    <property type="term" value="P:iron-sulfur cluster assembly"/>
    <property type="evidence" value="ECO:0007669"/>
    <property type="project" value="InterPro"/>
</dbReference>
<dbReference type="InterPro" id="IPR055346">
    <property type="entry name" value="Fe-S_cluster_assembly_SufBD"/>
</dbReference>
<dbReference type="InterPro" id="IPR000825">
    <property type="entry name" value="SUF_FeS_clus_asmbl_SufBD_core"/>
</dbReference>
<dbReference type="NCBIfam" id="TIGR01981">
    <property type="entry name" value="sufD"/>
    <property type="match status" value="1"/>
</dbReference>
<evidence type="ECO:0000313" key="4">
    <source>
        <dbReference type="EMBL" id="GBF78651.1"/>
    </source>
</evidence>